<proteinExistence type="predicted"/>
<gene>
    <name evidence="2" type="ORF">LR48_Vigan02g262600</name>
</gene>
<organism evidence="2 3">
    <name type="scientific">Phaseolus angularis</name>
    <name type="common">Azuki bean</name>
    <name type="synonym">Vigna angularis</name>
    <dbReference type="NCBI Taxonomy" id="3914"/>
    <lineage>
        <taxon>Eukaryota</taxon>
        <taxon>Viridiplantae</taxon>
        <taxon>Streptophyta</taxon>
        <taxon>Embryophyta</taxon>
        <taxon>Tracheophyta</taxon>
        <taxon>Spermatophyta</taxon>
        <taxon>Magnoliopsida</taxon>
        <taxon>eudicotyledons</taxon>
        <taxon>Gunneridae</taxon>
        <taxon>Pentapetalae</taxon>
        <taxon>rosids</taxon>
        <taxon>fabids</taxon>
        <taxon>Fabales</taxon>
        <taxon>Fabaceae</taxon>
        <taxon>Papilionoideae</taxon>
        <taxon>50 kb inversion clade</taxon>
        <taxon>NPAAA clade</taxon>
        <taxon>indigoferoid/millettioid clade</taxon>
        <taxon>Phaseoleae</taxon>
        <taxon>Vigna</taxon>
    </lineage>
</organism>
<reference evidence="3" key="1">
    <citation type="journal article" date="2015" name="Proc. Natl. Acad. Sci. U.S.A.">
        <title>Genome sequencing of adzuki bean (Vigna angularis) provides insight into high starch and low fat accumulation and domestication.</title>
        <authorList>
            <person name="Yang K."/>
            <person name="Tian Z."/>
            <person name="Chen C."/>
            <person name="Luo L."/>
            <person name="Zhao B."/>
            <person name="Wang Z."/>
            <person name="Yu L."/>
            <person name="Li Y."/>
            <person name="Sun Y."/>
            <person name="Li W."/>
            <person name="Chen Y."/>
            <person name="Li Y."/>
            <person name="Zhang Y."/>
            <person name="Ai D."/>
            <person name="Zhao J."/>
            <person name="Shang C."/>
            <person name="Ma Y."/>
            <person name="Wu B."/>
            <person name="Wang M."/>
            <person name="Gao L."/>
            <person name="Sun D."/>
            <person name="Zhang P."/>
            <person name="Guo F."/>
            <person name="Wang W."/>
            <person name="Li Y."/>
            <person name="Wang J."/>
            <person name="Varshney R.K."/>
            <person name="Wang J."/>
            <person name="Ling H.Q."/>
            <person name="Wan P."/>
        </authorList>
    </citation>
    <scope>NUCLEOTIDE SEQUENCE</scope>
    <source>
        <strain evidence="3">cv. Jingnong 6</strain>
    </source>
</reference>
<accession>A0A0L9U146</accession>
<feature type="compositionally biased region" description="Low complexity" evidence="1">
    <location>
        <begin position="260"/>
        <end position="273"/>
    </location>
</feature>
<feature type="region of interest" description="Disordered" evidence="1">
    <location>
        <begin position="320"/>
        <end position="342"/>
    </location>
</feature>
<dbReference type="Proteomes" id="UP000053144">
    <property type="component" value="Chromosome 2"/>
</dbReference>
<dbReference type="Gramene" id="KOM36476">
    <property type="protein sequence ID" value="KOM36476"/>
    <property type="gene ID" value="LR48_Vigan02g262600"/>
</dbReference>
<dbReference type="EMBL" id="CM003372">
    <property type="protein sequence ID" value="KOM36476.1"/>
    <property type="molecule type" value="Genomic_DNA"/>
</dbReference>
<feature type="region of interest" description="Disordered" evidence="1">
    <location>
        <begin position="256"/>
        <end position="281"/>
    </location>
</feature>
<feature type="compositionally biased region" description="Low complexity" evidence="1">
    <location>
        <begin position="329"/>
        <end position="342"/>
    </location>
</feature>
<dbReference type="AlphaFoldDB" id="A0A0L9U146"/>
<protein>
    <submittedName>
        <fullName evidence="2">Uncharacterized protein</fullName>
    </submittedName>
</protein>
<evidence type="ECO:0000256" key="1">
    <source>
        <dbReference type="SAM" id="MobiDB-lite"/>
    </source>
</evidence>
<sequence length="342" mass="37230">MGGRPSGSTVWSHWTDARFLAGRSVLIAKADARFLNGGRSVLVAILGGRSVPEWWMLGPDGTPGRTLGLRTRTNAQSIIVPWASVFGWLSVRRSVLLMHTFSTIKRMTWAAGSCVFPYGARSCWYTSPPSPSIIPLCGGVGGRVIVMPKQAFRGGEFRPICLRPLGAALLNVRFISGRPVRVAWSLFSRTFAWTLTLDGQSCLVKWMDVQPWHSTRTGVLVLSARSVYAGGTLEVKWSGRLNGRVLAEAGRPIETLPGFSSSNTKSLGSSSQSSRRRHLHPNTRRHYLSQHRLPSAAVQASAGTLTTAAHRRSPTLTFFSFPRAREAASAKPAAAKRSPPDL</sequence>
<evidence type="ECO:0000313" key="3">
    <source>
        <dbReference type="Proteomes" id="UP000053144"/>
    </source>
</evidence>
<name>A0A0L9U146_PHAAN</name>
<evidence type="ECO:0000313" key="2">
    <source>
        <dbReference type="EMBL" id="KOM36476.1"/>
    </source>
</evidence>